<reference evidence="1" key="1">
    <citation type="submission" date="2019-04" db="EMBL/GenBank/DDBJ databases">
        <title>Friends and foes A comparative genomics study of 23 Aspergillus species from section Flavi.</title>
        <authorList>
            <consortium name="DOE Joint Genome Institute"/>
            <person name="Kjaerbolling I."/>
            <person name="Vesth T."/>
            <person name="Frisvad J.C."/>
            <person name="Nybo J.L."/>
            <person name="Theobald S."/>
            <person name="Kildgaard S."/>
            <person name="Isbrandt T."/>
            <person name="Kuo A."/>
            <person name="Sato A."/>
            <person name="Lyhne E.K."/>
            <person name="Kogle M.E."/>
            <person name="Wiebenga A."/>
            <person name="Kun R.S."/>
            <person name="Lubbers R.J."/>
            <person name="Makela M.R."/>
            <person name="Barry K."/>
            <person name="Chovatia M."/>
            <person name="Clum A."/>
            <person name="Daum C."/>
            <person name="Haridas S."/>
            <person name="He G."/>
            <person name="LaButti K."/>
            <person name="Lipzen A."/>
            <person name="Mondo S."/>
            <person name="Riley R."/>
            <person name="Salamov A."/>
            <person name="Simmons B.A."/>
            <person name="Magnuson J.K."/>
            <person name="Henrissat B."/>
            <person name="Mortensen U.H."/>
            <person name="Larsen T.O."/>
            <person name="Devries R.P."/>
            <person name="Grigoriev I.V."/>
            <person name="Machida M."/>
            <person name="Baker S.E."/>
            <person name="Andersen M.R."/>
        </authorList>
    </citation>
    <scope>NUCLEOTIDE SEQUENCE [LARGE SCALE GENOMIC DNA]</scope>
    <source>
        <strain evidence="1">CBS 121.62</strain>
    </source>
</reference>
<name>A0A5N6H302_ASPFL</name>
<proteinExistence type="predicted"/>
<dbReference type="EMBL" id="ML734585">
    <property type="protein sequence ID" value="KAB8247879.1"/>
    <property type="molecule type" value="Genomic_DNA"/>
</dbReference>
<accession>A0A5N6H302</accession>
<protein>
    <submittedName>
        <fullName evidence="1">Uncharacterized protein</fullName>
    </submittedName>
</protein>
<evidence type="ECO:0000313" key="1">
    <source>
        <dbReference type="EMBL" id="KAB8247879.1"/>
    </source>
</evidence>
<organism evidence="1">
    <name type="scientific">Aspergillus flavus</name>
    <dbReference type="NCBI Taxonomy" id="5059"/>
    <lineage>
        <taxon>Eukaryota</taxon>
        <taxon>Fungi</taxon>
        <taxon>Dikarya</taxon>
        <taxon>Ascomycota</taxon>
        <taxon>Pezizomycotina</taxon>
        <taxon>Eurotiomycetes</taxon>
        <taxon>Eurotiomycetidae</taxon>
        <taxon>Eurotiales</taxon>
        <taxon>Aspergillaceae</taxon>
        <taxon>Aspergillus</taxon>
        <taxon>Aspergillus subgen. Circumdati</taxon>
    </lineage>
</organism>
<dbReference type="AlphaFoldDB" id="A0A5N6H302"/>
<gene>
    <name evidence="1" type="ORF">BDV35DRAFT_349825</name>
</gene>
<dbReference type="Proteomes" id="UP000325434">
    <property type="component" value="Unassembled WGS sequence"/>
</dbReference>
<sequence>MAKAQHEISQIISSLMIILWKHTDKLGIPHRPLGHDWTEMQNYVSRLLVLRGMTQDGAHISEDPWSFILREFGPTKTLLSSTLCLDQSDICSPRSILLQPSRSLCSSGGCHVRFQDPPAGCVRGRRGSGLITRSVT</sequence>